<gene>
    <name evidence="9" type="ORF">SAMN05192573_112104</name>
</gene>
<reference evidence="10" key="1">
    <citation type="submission" date="2016-10" db="EMBL/GenBank/DDBJ databases">
        <authorList>
            <person name="Varghese N."/>
            <person name="Submissions S."/>
        </authorList>
    </citation>
    <scope>NUCLEOTIDE SEQUENCE [LARGE SCALE GENOMIC DNA]</scope>
    <source>
        <strain evidence="10">Gh-67</strain>
    </source>
</reference>
<sequence length="119" mass="13306">MDLSSSILKSEIQHIRISKVYPNGEDYLLLDEEILEAAKISENEKVLIFNHNNGASFETYVLKAGKGSHACFLCGPATRLVHAGDHINILSYARWLTGHVPAVYPIIIVPFIDFPQPHH</sequence>
<keyword evidence="1" id="KW-0963">Cytoplasm</keyword>
<evidence type="ECO:0000256" key="5">
    <source>
        <dbReference type="ARBA" id="ARBA00023145"/>
    </source>
</evidence>
<evidence type="ECO:0000256" key="2">
    <source>
        <dbReference type="ARBA" id="ARBA00022655"/>
    </source>
</evidence>
<keyword evidence="4" id="KW-0068">Autocatalytic cleavage</keyword>
<dbReference type="Gene3D" id="2.40.40.20">
    <property type="match status" value="1"/>
</dbReference>
<dbReference type="InterPro" id="IPR009010">
    <property type="entry name" value="Asp_de-COase-like_dom_sf"/>
</dbReference>
<accession>A0A1G8EZX4</accession>
<keyword evidence="2" id="KW-0566">Pantothenate biosynthesis</keyword>
<dbReference type="Pfam" id="PF02261">
    <property type="entry name" value="Asp_decarbox"/>
    <property type="match status" value="1"/>
</dbReference>
<dbReference type="GO" id="GO:0004068">
    <property type="term" value="F:aspartate 1-decarboxylase activity"/>
    <property type="evidence" value="ECO:0007669"/>
    <property type="project" value="InterPro"/>
</dbReference>
<evidence type="ECO:0000256" key="3">
    <source>
        <dbReference type="ARBA" id="ARBA00022793"/>
    </source>
</evidence>
<keyword evidence="3" id="KW-0210">Decarboxylase</keyword>
<evidence type="ECO:0000256" key="8">
    <source>
        <dbReference type="ARBA" id="ARBA00023317"/>
    </source>
</evidence>
<keyword evidence="7" id="KW-0704">Schiff base</keyword>
<dbReference type="PANTHER" id="PTHR21012:SF0">
    <property type="entry name" value="ASPARTATE 1-DECARBOXYLASE"/>
    <property type="match status" value="1"/>
</dbReference>
<keyword evidence="8" id="KW-0670">Pyruvate</keyword>
<proteinExistence type="predicted"/>
<evidence type="ECO:0000256" key="1">
    <source>
        <dbReference type="ARBA" id="ARBA00022490"/>
    </source>
</evidence>
<keyword evidence="5" id="KW-0865">Zymogen</keyword>
<dbReference type="Proteomes" id="UP000199705">
    <property type="component" value="Unassembled WGS sequence"/>
</dbReference>
<dbReference type="SUPFAM" id="SSF50692">
    <property type="entry name" value="ADC-like"/>
    <property type="match status" value="1"/>
</dbReference>
<dbReference type="AlphaFoldDB" id="A0A1G8EZX4"/>
<name>A0A1G8EZX4_9SPHI</name>
<dbReference type="GO" id="GO:0015940">
    <property type="term" value="P:pantothenate biosynthetic process"/>
    <property type="evidence" value="ECO:0007669"/>
    <property type="project" value="UniProtKB-KW"/>
</dbReference>
<dbReference type="GO" id="GO:0005829">
    <property type="term" value="C:cytosol"/>
    <property type="evidence" value="ECO:0007669"/>
    <property type="project" value="TreeGrafter"/>
</dbReference>
<dbReference type="EMBL" id="FNCG01000012">
    <property type="protein sequence ID" value="SDH75422.1"/>
    <property type="molecule type" value="Genomic_DNA"/>
</dbReference>
<dbReference type="PANTHER" id="PTHR21012">
    <property type="entry name" value="ASPARTATE 1-DECARBOXYLASE"/>
    <property type="match status" value="1"/>
</dbReference>
<evidence type="ECO:0000313" key="10">
    <source>
        <dbReference type="Proteomes" id="UP000199705"/>
    </source>
</evidence>
<dbReference type="GO" id="GO:0006523">
    <property type="term" value="P:alanine biosynthetic process"/>
    <property type="evidence" value="ECO:0007669"/>
    <property type="project" value="InterPro"/>
</dbReference>
<evidence type="ECO:0000256" key="7">
    <source>
        <dbReference type="ARBA" id="ARBA00023270"/>
    </source>
</evidence>
<dbReference type="InterPro" id="IPR003190">
    <property type="entry name" value="Asp_decarbox"/>
</dbReference>
<organism evidence="9 10">
    <name type="scientific">Mucilaginibacter gossypii</name>
    <dbReference type="NCBI Taxonomy" id="551996"/>
    <lineage>
        <taxon>Bacteria</taxon>
        <taxon>Pseudomonadati</taxon>
        <taxon>Bacteroidota</taxon>
        <taxon>Sphingobacteriia</taxon>
        <taxon>Sphingobacteriales</taxon>
        <taxon>Sphingobacteriaceae</taxon>
        <taxon>Mucilaginibacter</taxon>
    </lineage>
</organism>
<keyword evidence="6" id="KW-0456">Lyase</keyword>
<keyword evidence="10" id="KW-1185">Reference proteome</keyword>
<evidence type="ECO:0000256" key="6">
    <source>
        <dbReference type="ARBA" id="ARBA00023239"/>
    </source>
</evidence>
<evidence type="ECO:0000313" key="9">
    <source>
        <dbReference type="EMBL" id="SDH75422.1"/>
    </source>
</evidence>
<evidence type="ECO:0000256" key="4">
    <source>
        <dbReference type="ARBA" id="ARBA00022813"/>
    </source>
</evidence>
<dbReference type="RefSeq" id="WP_091171772.1">
    <property type="nucleotide sequence ID" value="NZ_FNCG01000012.1"/>
</dbReference>
<protein>
    <submittedName>
        <fullName evidence="9">L-aspartate 1-decarboxylase</fullName>
    </submittedName>
</protein>
<dbReference type="STRING" id="551996.SAMN05192573_112104"/>